<protein>
    <submittedName>
        <fullName evidence="2">Cobalamin biosynthesis protein CbiG</fullName>
    </submittedName>
</protein>
<evidence type="ECO:0000313" key="2">
    <source>
        <dbReference type="EMBL" id="MBB3975149.1"/>
    </source>
</evidence>
<evidence type="ECO:0000313" key="3">
    <source>
        <dbReference type="Proteomes" id="UP000574761"/>
    </source>
</evidence>
<dbReference type="PANTHER" id="PTHR37477">
    <property type="entry name" value="COBALT-PRECORRIN-5A HYDROLASE"/>
    <property type="match status" value="1"/>
</dbReference>
<evidence type="ECO:0000259" key="1">
    <source>
        <dbReference type="Pfam" id="PF01890"/>
    </source>
</evidence>
<dbReference type="Pfam" id="PF01890">
    <property type="entry name" value="CbiG_C"/>
    <property type="match status" value="1"/>
</dbReference>
<dbReference type="InterPro" id="IPR036518">
    <property type="entry name" value="CobE/GbiG_C_sf"/>
</dbReference>
<name>A0A7W6DA99_9HYPH</name>
<dbReference type="Gene3D" id="3.30.420.180">
    <property type="entry name" value="CobE/GbiG C-terminal domain"/>
    <property type="match status" value="1"/>
</dbReference>
<dbReference type="SUPFAM" id="SSF159664">
    <property type="entry name" value="CobE/GbiG C-terminal domain-like"/>
    <property type="match status" value="1"/>
</dbReference>
<feature type="domain" description="CobE/GbiG C-terminal" evidence="1">
    <location>
        <begin position="15"/>
        <end position="134"/>
    </location>
</feature>
<dbReference type="InterPro" id="IPR052553">
    <property type="entry name" value="CbiG_hydrolase"/>
</dbReference>
<gene>
    <name evidence="2" type="ORF">GGQ64_000325</name>
</gene>
<reference evidence="2 3" key="1">
    <citation type="submission" date="2020-08" db="EMBL/GenBank/DDBJ databases">
        <title>Genomic Encyclopedia of Type Strains, Phase IV (KMG-IV): sequencing the most valuable type-strain genomes for metagenomic binning, comparative biology and taxonomic classification.</title>
        <authorList>
            <person name="Goeker M."/>
        </authorList>
    </citation>
    <scope>NUCLEOTIDE SEQUENCE [LARGE SCALE GENOMIC DNA]</scope>
    <source>
        <strain evidence="2 3">DSM 100211</strain>
    </source>
</reference>
<dbReference type="Proteomes" id="UP000574761">
    <property type="component" value="Unassembled WGS sequence"/>
</dbReference>
<sequence length="162" mass="16791">MTEAVQVNDGATPSLVLGLGCERGTAAAEVIGLAEEALRAAGRDYRLALIVSLDTRAEEPAMFAAARHFEVPFRTFDAATLEAETPRLANPSDVVFRHTGCHGVAEAAALAAAGAGARLVVPKMRSVRATAAIAAPFQFDAKVSSENESVFSVADPVVVRAG</sequence>
<dbReference type="AlphaFoldDB" id="A0A7W6DA99"/>
<dbReference type="PANTHER" id="PTHR37477:SF1">
    <property type="entry name" value="COBALT-PRECORRIN-5A HYDROLASE"/>
    <property type="match status" value="1"/>
</dbReference>
<comment type="caution">
    <text evidence="2">The sequence shown here is derived from an EMBL/GenBank/DDBJ whole genome shotgun (WGS) entry which is preliminary data.</text>
</comment>
<dbReference type="InterPro" id="IPR002750">
    <property type="entry name" value="CobE/GbiG_C"/>
</dbReference>
<dbReference type="EMBL" id="JACIEE010000001">
    <property type="protein sequence ID" value="MBB3975149.1"/>
    <property type="molecule type" value="Genomic_DNA"/>
</dbReference>
<proteinExistence type="predicted"/>
<keyword evidence="3" id="KW-1185">Reference proteome</keyword>
<dbReference type="GO" id="GO:0009236">
    <property type="term" value="P:cobalamin biosynthetic process"/>
    <property type="evidence" value="ECO:0007669"/>
    <property type="project" value="InterPro"/>
</dbReference>
<organism evidence="2 3">
    <name type="scientific">Mycoplana azooxidifex</name>
    <dbReference type="NCBI Taxonomy" id="1636188"/>
    <lineage>
        <taxon>Bacteria</taxon>
        <taxon>Pseudomonadati</taxon>
        <taxon>Pseudomonadota</taxon>
        <taxon>Alphaproteobacteria</taxon>
        <taxon>Hyphomicrobiales</taxon>
        <taxon>Rhizobiaceae</taxon>
        <taxon>Mycoplana</taxon>
    </lineage>
</organism>
<accession>A0A7W6DA99</accession>